<organism evidence="1 2">
    <name type="scientific">Candidatus Wallbacteria bacterium GWC2_49_35</name>
    <dbReference type="NCBI Taxonomy" id="1817813"/>
    <lineage>
        <taxon>Bacteria</taxon>
        <taxon>Candidatus Walliibacteriota</taxon>
    </lineage>
</organism>
<dbReference type="PANTHER" id="PTHR12697">
    <property type="entry name" value="PBS LYASE HEAT-LIKE PROTEIN"/>
    <property type="match status" value="1"/>
</dbReference>
<accession>A0A1F7WS60</accession>
<dbReference type="STRING" id="1817813.A2008_01615"/>
<evidence type="ECO:0000313" key="2">
    <source>
        <dbReference type="Proteomes" id="UP000178735"/>
    </source>
</evidence>
<dbReference type="Pfam" id="PF13646">
    <property type="entry name" value="HEAT_2"/>
    <property type="match status" value="2"/>
</dbReference>
<reference evidence="1 2" key="1">
    <citation type="journal article" date="2016" name="Nat. Commun.">
        <title>Thousands of microbial genomes shed light on interconnected biogeochemical processes in an aquifer system.</title>
        <authorList>
            <person name="Anantharaman K."/>
            <person name="Brown C.T."/>
            <person name="Hug L.A."/>
            <person name="Sharon I."/>
            <person name="Castelle C.J."/>
            <person name="Probst A.J."/>
            <person name="Thomas B.C."/>
            <person name="Singh A."/>
            <person name="Wilkins M.J."/>
            <person name="Karaoz U."/>
            <person name="Brodie E.L."/>
            <person name="Williams K.H."/>
            <person name="Hubbard S.S."/>
            <person name="Banfield J.F."/>
        </authorList>
    </citation>
    <scope>NUCLEOTIDE SEQUENCE [LARGE SCALE GENOMIC DNA]</scope>
</reference>
<dbReference type="InterPro" id="IPR016024">
    <property type="entry name" value="ARM-type_fold"/>
</dbReference>
<evidence type="ECO:0008006" key="3">
    <source>
        <dbReference type="Google" id="ProtNLM"/>
    </source>
</evidence>
<dbReference type="InterPro" id="IPR011989">
    <property type="entry name" value="ARM-like"/>
</dbReference>
<dbReference type="SUPFAM" id="SSF48371">
    <property type="entry name" value="ARM repeat"/>
    <property type="match status" value="1"/>
</dbReference>
<gene>
    <name evidence="1" type="ORF">A2008_01615</name>
</gene>
<dbReference type="AlphaFoldDB" id="A0A1F7WS60"/>
<protein>
    <recommendedName>
        <fullName evidence="3">Condensin complex subunit 1 C-terminal domain-containing protein</fullName>
    </recommendedName>
</protein>
<comment type="caution">
    <text evidence="1">The sequence shown here is derived from an EMBL/GenBank/DDBJ whole genome shotgun (WGS) entry which is preliminary data.</text>
</comment>
<dbReference type="Proteomes" id="UP000178735">
    <property type="component" value="Unassembled WGS sequence"/>
</dbReference>
<dbReference type="GO" id="GO:0016491">
    <property type="term" value="F:oxidoreductase activity"/>
    <property type="evidence" value="ECO:0007669"/>
    <property type="project" value="TreeGrafter"/>
</dbReference>
<sequence length="431" mass="47987">MNKLYEITKMLNSGDYYVKQYALDALRRFDSILPSCVSELKDFFAAEKDAALKCAVLKLFTQKKISGHFEFFAGNISNCEYILKNAFLDYIGETGETAAKDYLVNLFYAETDPKVRSKAVKTVALLKHFQTGFQLEKETVFDFLNDADARVRANACAVETDFNDVIARAEFKKLLSDSSPRVNADAAVLLYKAGDNDVLRYAVEKLEGASSTAGRSSMLYAIGRMHGADNYPIIKKYLSDPDHNVRRNAILSAGALKAKEAVTDLLDLYFCEMKQCRENLSVIIGALRSIDEFDSTMAALDMLNTSGEDNYRRATLVKIFAHFATADMAHYLVTYLDDTDDRVRANAIEAVCFLKERGAINSDFVVKNILVSMCDPNSRVVANAVRALYLCGVVSVISVLREMLLSNVDAVRDAARHAVTYFPDGLFVLNS</sequence>
<dbReference type="EMBL" id="MGFH01000108">
    <property type="protein sequence ID" value="OGM05601.1"/>
    <property type="molecule type" value="Genomic_DNA"/>
</dbReference>
<dbReference type="PANTHER" id="PTHR12697:SF5">
    <property type="entry name" value="DEOXYHYPUSINE HYDROXYLASE"/>
    <property type="match status" value="1"/>
</dbReference>
<proteinExistence type="predicted"/>
<dbReference type="Gene3D" id="1.25.10.10">
    <property type="entry name" value="Leucine-rich Repeat Variant"/>
    <property type="match status" value="2"/>
</dbReference>
<name>A0A1F7WS60_9BACT</name>
<evidence type="ECO:0000313" key="1">
    <source>
        <dbReference type="EMBL" id="OGM05601.1"/>
    </source>
</evidence>